<evidence type="ECO:0000313" key="2">
    <source>
        <dbReference type="Proteomes" id="UP000499080"/>
    </source>
</evidence>
<accession>A0A4Y2AQV6</accession>
<sequence length="69" mass="7792">MESVFISVQIYLIWKLFMDCEEQQMILTLEDAHTTGTKHSRAVIVISISLDCHENGNGYTSGLDSGERE</sequence>
<reference evidence="1 2" key="1">
    <citation type="journal article" date="2019" name="Sci. Rep.">
        <title>Orb-weaving spider Araneus ventricosus genome elucidates the spidroin gene catalogue.</title>
        <authorList>
            <person name="Kono N."/>
            <person name="Nakamura H."/>
            <person name="Ohtoshi R."/>
            <person name="Moran D.A.P."/>
            <person name="Shinohara A."/>
            <person name="Yoshida Y."/>
            <person name="Fujiwara M."/>
            <person name="Mori M."/>
            <person name="Tomita M."/>
            <person name="Arakawa K."/>
        </authorList>
    </citation>
    <scope>NUCLEOTIDE SEQUENCE [LARGE SCALE GENOMIC DNA]</scope>
</reference>
<name>A0A4Y2AQV6_ARAVE</name>
<protein>
    <submittedName>
        <fullName evidence="1">Uncharacterized protein</fullName>
    </submittedName>
</protein>
<feature type="non-terminal residue" evidence="1">
    <location>
        <position position="69"/>
    </location>
</feature>
<gene>
    <name evidence="1" type="ORF">AVEN_233205_1</name>
</gene>
<comment type="caution">
    <text evidence="1">The sequence shown here is derived from an EMBL/GenBank/DDBJ whole genome shotgun (WGS) entry which is preliminary data.</text>
</comment>
<proteinExistence type="predicted"/>
<dbReference type="Proteomes" id="UP000499080">
    <property type="component" value="Unassembled WGS sequence"/>
</dbReference>
<keyword evidence="2" id="KW-1185">Reference proteome</keyword>
<dbReference type="AlphaFoldDB" id="A0A4Y2AQV6"/>
<evidence type="ECO:0000313" key="1">
    <source>
        <dbReference type="EMBL" id="GBL82332.1"/>
    </source>
</evidence>
<organism evidence="1 2">
    <name type="scientific">Araneus ventricosus</name>
    <name type="common">Orbweaver spider</name>
    <name type="synonym">Epeira ventricosa</name>
    <dbReference type="NCBI Taxonomy" id="182803"/>
    <lineage>
        <taxon>Eukaryota</taxon>
        <taxon>Metazoa</taxon>
        <taxon>Ecdysozoa</taxon>
        <taxon>Arthropoda</taxon>
        <taxon>Chelicerata</taxon>
        <taxon>Arachnida</taxon>
        <taxon>Araneae</taxon>
        <taxon>Araneomorphae</taxon>
        <taxon>Entelegynae</taxon>
        <taxon>Araneoidea</taxon>
        <taxon>Araneidae</taxon>
        <taxon>Araneus</taxon>
    </lineage>
</organism>
<dbReference type="EMBL" id="BGPR01081281">
    <property type="protein sequence ID" value="GBL82332.1"/>
    <property type="molecule type" value="Genomic_DNA"/>
</dbReference>